<gene>
    <name evidence="14" type="ORF">IPK02_14590</name>
</gene>
<evidence type="ECO:0000313" key="15">
    <source>
        <dbReference type="Proteomes" id="UP000706151"/>
    </source>
</evidence>
<dbReference type="SMART" id="SM00387">
    <property type="entry name" value="HATPase_c"/>
    <property type="match status" value="1"/>
</dbReference>
<feature type="domain" description="Histidine kinase" evidence="13">
    <location>
        <begin position="441"/>
        <end position="647"/>
    </location>
</feature>
<reference evidence="14 15" key="1">
    <citation type="submission" date="2020-10" db="EMBL/GenBank/DDBJ databases">
        <title>Connecting structure to function with the recovery of over 1000 high-quality activated sludge metagenome-assembled genomes encoding full-length rRNA genes using long-read sequencing.</title>
        <authorList>
            <person name="Singleton C.M."/>
            <person name="Petriglieri F."/>
            <person name="Kristensen J.M."/>
            <person name="Kirkegaard R.H."/>
            <person name="Michaelsen T.Y."/>
            <person name="Andersen M.H."/>
            <person name="Karst S.M."/>
            <person name="Dueholm M.S."/>
            <person name="Nielsen P.H."/>
            <person name="Albertsen M."/>
        </authorList>
    </citation>
    <scope>NUCLEOTIDE SEQUENCE [LARGE SCALE GENOMIC DNA]</scope>
    <source>
        <strain evidence="14">Fred_18-Q3-R57-64_BAT3C.720</strain>
    </source>
</reference>
<organism evidence="14 15">
    <name type="scientific">Candidatus Accumulibacter affinis</name>
    <dbReference type="NCBI Taxonomy" id="2954384"/>
    <lineage>
        <taxon>Bacteria</taxon>
        <taxon>Pseudomonadati</taxon>
        <taxon>Pseudomonadota</taxon>
        <taxon>Betaproteobacteria</taxon>
        <taxon>Candidatus Accumulibacter</taxon>
    </lineage>
</organism>
<evidence type="ECO:0000256" key="1">
    <source>
        <dbReference type="ARBA" id="ARBA00000085"/>
    </source>
</evidence>
<dbReference type="GO" id="GO:0005886">
    <property type="term" value="C:plasma membrane"/>
    <property type="evidence" value="ECO:0007669"/>
    <property type="project" value="TreeGrafter"/>
</dbReference>
<comment type="caution">
    <text evidence="14">The sequence shown here is derived from an EMBL/GenBank/DDBJ whole genome shotgun (WGS) entry which is preliminary data.</text>
</comment>
<sequence>MWTGKPAWPGVRSEVLRIALLLVLLAVAASGSGFLARVDHLLFDVGQRLHWREISGDLLIVAIDENSLDRIGRWPWPREWHARLLQILCASKPAAIGIDIAFSEQSDDPLADALLAEAIATCANVALPLVIEETRVGGQLLESPPIKPLAAAAAAIGRIGVHLDEDGIARSVDLREGIGSAAWPLLAEQVLRIGGQWSAQAAEAVVASERQEAGQELLRQDRQRIEFVGPPGSVPRYSYVDLLEGRVPPQAFAGKLVLVGVTATGLGDFVPTPVSGLGQPMPGVEVLANVLISMRDGRLITTLPLLPTLLLAGLLAIVPLLWLPRLMPLPGLLLSTAWVLVLGLACALLPGLVQLWFAPGGTLLAGLFAFPLWSWRRLEAARRHLDYELRQLRAILPDRRTPADTSAALRGLSFEQRIAWVQEAQRTMQRLEAQRNDALAFISHDLRVPLASAVGQLEGEARADPERLLPPLRRALGMAQAFLWLARAEALDRRGMREVELTSVLQQAADELYALARERRLSIVRQLPDEPVWVRGDFESLERSAINLLQNALSYAPPNTSVSIGLDRPDAAQLRFWVENDAEPLSAAQRAGLFRRFGGGERGAQQPASTGLGLYFVRTVAERHGGSADVECHAGKIRFTVVLPGSKVPAPDEHADLRRSTDDRRPRGRSAAAT</sequence>
<keyword evidence="7" id="KW-0418">Kinase</keyword>
<dbReference type="SMART" id="SM01080">
    <property type="entry name" value="CHASE2"/>
    <property type="match status" value="1"/>
</dbReference>
<dbReference type="InterPro" id="IPR003594">
    <property type="entry name" value="HATPase_dom"/>
</dbReference>
<evidence type="ECO:0000256" key="7">
    <source>
        <dbReference type="ARBA" id="ARBA00022777"/>
    </source>
</evidence>
<evidence type="ECO:0000256" key="5">
    <source>
        <dbReference type="ARBA" id="ARBA00022679"/>
    </source>
</evidence>
<evidence type="ECO:0000256" key="2">
    <source>
        <dbReference type="ARBA" id="ARBA00004141"/>
    </source>
</evidence>
<keyword evidence="4" id="KW-0597">Phosphoprotein</keyword>
<dbReference type="EMBL" id="JADJOT010000009">
    <property type="protein sequence ID" value="MBK7955072.1"/>
    <property type="molecule type" value="Genomic_DNA"/>
</dbReference>
<evidence type="ECO:0000256" key="6">
    <source>
        <dbReference type="ARBA" id="ARBA00022692"/>
    </source>
</evidence>
<dbReference type="InterPro" id="IPR036097">
    <property type="entry name" value="HisK_dim/P_sf"/>
</dbReference>
<name>A0A935TEW6_9PROT</name>
<keyword evidence="6 12" id="KW-0812">Transmembrane</keyword>
<evidence type="ECO:0000259" key="13">
    <source>
        <dbReference type="PROSITE" id="PS50109"/>
    </source>
</evidence>
<comment type="subcellular location">
    <subcellularLocation>
        <location evidence="2">Membrane</location>
        <topology evidence="2">Multi-pass membrane protein</topology>
    </subcellularLocation>
</comment>
<dbReference type="InterPro" id="IPR005467">
    <property type="entry name" value="His_kinase_dom"/>
</dbReference>
<dbReference type="InterPro" id="IPR036890">
    <property type="entry name" value="HATPase_C_sf"/>
</dbReference>
<dbReference type="Gene3D" id="3.30.565.10">
    <property type="entry name" value="Histidine kinase-like ATPase, C-terminal domain"/>
    <property type="match status" value="1"/>
</dbReference>
<feature type="transmembrane region" description="Helical" evidence="12">
    <location>
        <begin position="356"/>
        <end position="375"/>
    </location>
</feature>
<evidence type="ECO:0000256" key="8">
    <source>
        <dbReference type="ARBA" id="ARBA00022989"/>
    </source>
</evidence>
<evidence type="ECO:0000256" key="11">
    <source>
        <dbReference type="SAM" id="MobiDB-lite"/>
    </source>
</evidence>
<feature type="transmembrane region" description="Helical" evidence="12">
    <location>
        <begin position="329"/>
        <end position="350"/>
    </location>
</feature>
<proteinExistence type="predicted"/>
<keyword evidence="9" id="KW-0902">Two-component regulatory system</keyword>
<dbReference type="InterPro" id="IPR007890">
    <property type="entry name" value="CHASE2"/>
</dbReference>
<evidence type="ECO:0000256" key="4">
    <source>
        <dbReference type="ARBA" id="ARBA00022553"/>
    </source>
</evidence>
<dbReference type="GO" id="GO:0000155">
    <property type="term" value="F:phosphorelay sensor kinase activity"/>
    <property type="evidence" value="ECO:0007669"/>
    <property type="project" value="InterPro"/>
</dbReference>
<dbReference type="PANTHER" id="PTHR45436:SF15">
    <property type="entry name" value="SENSOR HISTIDINE KINASE CUSS"/>
    <property type="match status" value="1"/>
</dbReference>
<dbReference type="Proteomes" id="UP000706151">
    <property type="component" value="Unassembled WGS sequence"/>
</dbReference>
<evidence type="ECO:0000256" key="3">
    <source>
        <dbReference type="ARBA" id="ARBA00012438"/>
    </source>
</evidence>
<dbReference type="Pfam" id="PF05226">
    <property type="entry name" value="CHASE2"/>
    <property type="match status" value="1"/>
</dbReference>
<dbReference type="CDD" id="cd00075">
    <property type="entry name" value="HATPase"/>
    <property type="match status" value="1"/>
</dbReference>
<protein>
    <recommendedName>
        <fullName evidence="3">histidine kinase</fullName>
        <ecNumber evidence="3">2.7.13.3</ecNumber>
    </recommendedName>
</protein>
<keyword evidence="10 12" id="KW-0472">Membrane</keyword>
<keyword evidence="8 12" id="KW-1133">Transmembrane helix</keyword>
<dbReference type="EC" id="2.7.13.3" evidence="3"/>
<feature type="transmembrane region" description="Helical" evidence="12">
    <location>
        <begin position="299"/>
        <end position="322"/>
    </location>
</feature>
<dbReference type="SUPFAM" id="SSF47384">
    <property type="entry name" value="Homodimeric domain of signal transducing histidine kinase"/>
    <property type="match status" value="1"/>
</dbReference>
<dbReference type="PROSITE" id="PS50109">
    <property type="entry name" value="HIS_KIN"/>
    <property type="match status" value="1"/>
</dbReference>
<evidence type="ECO:0000256" key="12">
    <source>
        <dbReference type="SAM" id="Phobius"/>
    </source>
</evidence>
<accession>A0A935TEW6</accession>
<dbReference type="PANTHER" id="PTHR45436">
    <property type="entry name" value="SENSOR HISTIDINE KINASE YKOH"/>
    <property type="match status" value="1"/>
</dbReference>
<keyword evidence="5" id="KW-0808">Transferase</keyword>
<feature type="region of interest" description="Disordered" evidence="11">
    <location>
        <begin position="648"/>
        <end position="674"/>
    </location>
</feature>
<dbReference type="SUPFAM" id="SSF55874">
    <property type="entry name" value="ATPase domain of HSP90 chaperone/DNA topoisomerase II/histidine kinase"/>
    <property type="match status" value="1"/>
</dbReference>
<feature type="compositionally biased region" description="Basic and acidic residues" evidence="11">
    <location>
        <begin position="650"/>
        <end position="665"/>
    </location>
</feature>
<dbReference type="Pfam" id="PF02518">
    <property type="entry name" value="HATPase_c"/>
    <property type="match status" value="1"/>
</dbReference>
<evidence type="ECO:0000256" key="9">
    <source>
        <dbReference type="ARBA" id="ARBA00023012"/>
    </source>
</evidence>
<evidence type="ECO:0000256" key="10">
    <source>
        <dbReference type="ARBA" id="ARBA00023136"/>
    </source>
</evidence>
<dbReference type="AlphaFoldDB" id="A0A935TEW6"/>
<comment type="catalytic activity">
    <reaction evidence="1">
        <text>ATP + protein L-histidine = ADP + protein N-phospho-L-histidine.</text>
        <dbReference type="EC" id="2.7.13.3"/>
    </reaction>
</comment>
<dbReference type="InterPro" id="IPR050428">
    <property type="entry name" value="TCS_sensor_his_kinase"/>
</dbReference>
<evidence type="ECO:0000313" key="14">
    <source>
        <dbReference type="EMBL" id="MBK7955072.1"/>
    </source>
</evidence>